<feature type="transmembrane region" description="Helical" evidence="1">
    <location>
        <begin position="73"/>
        <end position="92"/>
    </location>
</feature>
<feature type="transmembrane region" description="Helical" evidence="1">
    <location>
        <begin position="249"/>
        <end position="270"/>
    </location>
</feature>
<keyword evidence="4" id="KW-1185">Reference proteome</keyword>
<dbReference type="PANTHER" id="PTHR36927:SF4">
    <property type="entry name" value="BLR5718 PROTEIN"/>
    <property type="match status" value="1"/>
</dbReference>
<evidence type="ECO:0000313" key="3">
    <source>
        <dbReference type="EMBL" id="MBB6119975.1"/>
    </source>
</evidence>
<dbReference type="Proteomes" id="UP000536604">
    <property type="component" value="Unassembled WGS sequence"/>
</dbReference>
<dbReference type="EMBL" id="JACHJO010000005">
    <property type="protein sequence ID" value="MBB6119975.1"/>
    <property type="molecule type" value="Genomic_DNA"/>
</dbReference>
<feature type="transmembrane region" description="Helical" evidence="1">
    <location>
        <begin position="144"/>
        <end position="164"/>
    </location>
</feature>
<feature type="transmembrane region" description="Helical" evidence="1">
    <location>
        <begin position="185"/>
        <end position="207"/>
    </location>
</feature>
<dbReference type="AlphaFoldDB" id="A0A841ITU9"/>
<dbReference type="InterPro" id="IPR050623">
    <property type="entry name" value="Glucan_succinyl_AcylTrfase"/>
</dbReference>
<feature type="transmembrane region" description="Helical" evidence="1">
    <location>
        <begin position="350"/>
        <end position="370"/>
    </location>
</feature>
<dbReference type="PANTHER" id="PTHR36927">
    <property type="entry name" value="BLR4337 PROTEIN"/>
    <property type="match status" value="1"/>
</dbReference>
<keyword evidence="1" id="KW-0812">Transmembrane</keyword>
<feature type="transmembrane region" description="Helical" evidence="1">
    <location>
        <begin position="219"/>
        <end position="237"/>
    </location>
</feature>
<name>A0A841ITU9_9ACTN</name>
<dbReference type="GO" id="GO:0016747">
    <property type="term" value="F:acyltransferase activity, transferring groups other than amino-acyl groups"/>
    <property type="evidence" value="ECO:0007669"/>
    <property type="project" value="InterPro"/>
</dbReference>
<reference evidence="3 4" key="1">
    <citation type="submission" date="2020-08" db="EMBL/GenBank/DDBJ databases">
        <title>Genomic Encyclopedia of Type Strains, Phase III (KMG-III): the genomes of soil and plant-associated and newly described type strains.</title>
        <authorList>
            <person name="Whitman W."/>
        </authorList>
    </citation>
    <scope>NUCLEOTIDE SEQUENCE [LARGE SCALE GENOMIC DNA]</scope>
    <source>
        <strain evidence="3 4">CECT 8712</strain>
    </source>
</reference>
<keyword evidence="1" id="KW-0472">Membrane</keyword>
<proteinExistence type="predicted"/>
<comment type="caution">
    <text evidence="3">The sequence shown here is derived from an EMBL/GenBank/DDBJ whole genome shotgun (WGS) entry which is preliminary data.</text>
</comment>
<evidence type="ECO:0000313" key="4">
    <source>
        <dbReference type="Proteomes" id="UP000536604"/>
    </source>
</evidence>
<accession>A0A841ITU9</accession>
<feature type="transmembrane region" description="Helical" evidence="1">
    <location>
        <begin position="29"/>
        <end position="53"/>
    </location>
</feature>
<dbReference type="InterPro" id="IPR002656">
    <property type="entry name" value="Acyl_transf_3_dom"/>
</dbReference>
<feature type="transmembrane region" description="Helical" evidence="1">
    <location>
        <begin position="282"/>
        <end position="304"/>
    </location>
</feature>
<protein>
    <submittedName>
        <fullName evidence="3">Fucose 4-O-acetylase-like acetyltransferase</fullName>
    </submittedName>
</protein>
<sequence length="380" mass="41271">MPQQRPSDDSPGTAPPPRRRLHYVDNLRVALTVLVVLHHAAVTYSHIPVWYYLETPQDASAGLLDVFVILNQTYFMGLFFLLAGFFVPASADRRGVAGHVRERLVRLGVPFLLFVVLLRPLLVLPGHEEGPLWLYLVLSYDPGPMWFVEVLLLFTLVHAAVRAVRGRRRAPAAVERPADGEPLRWLWPVVAFTVALGVVTFLWRWAFPAPYWPVVGLPSPGYVPQYAALFAVGAVAFRRNWAARLPGSAGWYGMATALAALAGYGSLLVLTGGQMADPGSVAVMAAIVLEMFLAVGAVLALVVFFRRFVDGGGPLARFLSDNAFAVYVLHPLVLVAGGLALAGWEAPAVAKFAVLGVLAVPCCWALAWAVRALPAVRRVL</sequence>
<dbReference type="Pfam" id="PF01757">
    <property type="entry name" value="Acyl_transf_3"/>
    <property type="match status" value="1"/>
</dbReference>
<evidence type="ECO:0000259" key="2">
    <source>
        <dbReference type="Pfam" id="PF01757"/>
    </source>
</evidence>
<dbReference type="RefSeq" id="WP_184290569.1">
    <property type="nucleotide sequence ID" value="NZ_JACHJO010000005.1"/>
</dbReference>
<feature type="transmembrane region" description="Helical" evidence="1">
    <location>
        <begin position="104"/>
        <end position="124"/>
    </location>
</feature>
<feature type="transmembrane region" description="Helical" evidence="1">
    <location>
        <begin position="324"/>
        <end position="344"/>
    </location>
</feature>
<keyword evidence="1" id="KW-1133">Transmembrane helix</keyword>
<gene>
    <name evidence="3" type="ORF">FHS13_001926</name>
</gene>
<keyword evidence="3" id="KW-0808">Transferase</keyword>
<evidence type="ECO:0000256" key="1">
    <source>
        <dbReference type="SAM" id="Phobius"/>
    </source>
</evidence>
<feature type="domain" description="Acyltransferase 3" evidence="2">
    <location>
        <begin position="22"/>
        <end position="368"/>
    </location>
</feature>
<organism evidence="3 4">
    <name type="scientific">Nocardiopsis algeriensis</name>
    <dbReference type="NCBI Taxonomy" id="1478215"/>
    <lineage>
        <taxon>Bacteria</taxon>
        <taxon>Bacillati</taxon>
        <taxon>Actinomycetota</taxon>
        <taxon>Actinomycetes</taxon>
        <taxon>Streptosporangiales</taxon>
        <taxon>Nocardiopsidaceae</taxon>
        <taxon>Nocardiopsis</taxon>
    </lineage>
</organism>